<protein>
    <recommendedName>
        <fullName evidence="4">DUF4827 domain-containing protein</fullName>
    </recommendedName>
</protein>
<dbReference type="InterPro" id="IPR046357">
    <property type="entry name" value="PPIase_dom_sf"/>
</dbReference>
<dbReference type="InterPro" id="IPR032252">
    <property type="entry name" value="DUF4827"/>
</dbReference>
<evidence type="ECO:0000313" key="3">
    <source>
        <dbReference type="Proteomes" id="UP000095517"/>
    </source>
</evidence>
<dbReference type="RefSeq" id="WP_022275694.1">
    <property type="nucleotide sequence ID" value="NZ_CABIXA010000005.1"/>
</dbReference>
<name>A0A174BB77_9BACE</name>
<dbReference type="Proteomes" id="UP000095517">
    <property type="component" value="Unassembled WGS sequence"/>
</dbReference>
<evidence type="ECO:0000256" key="1">
    <source>
        <dbReference type="SAM" id="SignalP"/>
    </source>
</evidence>
<dbReference type="EMBL" id="CYZH01000005">
    <property type="protein sequence ID" value="CUN96908.1"/>
    <property type="molecule type" value="Genomic_DNA"/>
</dbReference>
<sequence>MKKLVFLFLSLLTAGSLFQACDDSKTYAEMLEDEKNAVSQFIKDSAIHVISVEEFEKNDTVTKAKANGDAYDEFVSFTSEGIYMQIIDRGRGDDNGGEYADADKEKDKFVDGNIVCTRYAETNIATRELAAFNIPMEEYMDASQLYAYPAVFRYVKTDTYSAGTFIEMDYVWSSYYASTAVPQGWLLALPYLRDNAHVRLIVPSKMGHTSAQQYVTPYFYDITEFRKARS</sequence>
<dbReference type="STRING" id="338188.ERS852397_01129"/>
<dbReference type="PROSITE" id="PS51257">
    <property type="entry name" value="PROKAR_LIPOPROTEIN"/>
    <property type="match status" value="1"/>
</dbReference>
<feature type="chain" id="PRO_5008018271" description="DUF4827 domain-containing protein" evidence="1">
    <location>
        <begin position="20"/>
        <end position="230"/>
    </location>
</feature>
<evidence type="ECO:0008006" key="4">
    <source>
        <dbReference type="Google" id="ProtNLM"/>
    </source>
</evidence>
<proteinExistence type="predicted"/>
<evidence type="ECO:0000313" key="2">
    <source>
        <dbReference type="EMBL" id="CUN96908.1"/>
    </source>
</evidence>
<dbReference type="AlphaFoldDB" id="A0A174BB77"/>
<dbReference type="Gene3D" id="3.10.50.40">
    <property type="match status" value="1"/>
</dbReference>
<feature type="signal peptide" evidence="1">
    <location>
        <begin position="1"/>
        <end position="19"/>
    </location>
</feature>
<keyword evidence="1" id="KW-0732">Signal</keyword>
<dbReference type="Pfam" id="PF16109">
    <property type="entry name" value="DUF4827"/>
    <property type="match status" value="1"/>
</dbReference>
<accession>A0A174BB77</accession>
<gene>
    <name evidence="2" type="ORF">ERS852397_01129</name>
</gene>
<reference evidence="2 3" key="1">
    <citation type="submission" date="2015-09" db="EMBL/GenBank/DDBJ databases">
        <authorList>
            <consortium name="Pathogen Informatics"/>
        </authorList>
    </citation>
    <scope>NUCLEOTIDE SEQUENCE [LARGE SCALE GENOMIC DNA]</scope>
    <source>
        <strain evidence="2 3">2789STDY5608840</strain>
    </source>
</reference>
<dbReference type="GO" id="GO:0003755">
    <property type="term" value="F:peptidyl-prolyl cis-trans isomerase activity"/>
    <property type="evidence" value="ECO:0007669"/>
    <property type="project" value="InterPro"/>
</dbReference>
<organism evidence="2 3">
    <name type="scientific">Bacteroides finegoldii</name>
    <dbReference type="NCBI Taxonomy" id="338188"/>
    <lineage>
        <taxon>Bacteria</taxon>
        <taxon>Pseudomonadati</taxon>
        <taxon>Bacteroidota</taxon>
        <taxon>Bacteroidia</taxon>
        <taxon>Bacteroidales</taxon>
        <taxon>Bacteroidaceae</taxon>
        <taxon>Bacteroides</taxon>
    </lineage>
</organism>